<dbReference type="EMBL" id="MBFR01000090">
    <property type="protein sequence ID" value="PVU94434.1"/>
    <property type="molecule type" value="Genomic_DNA"/>
</dbReference>
<evidence type="ECO:0000313" key="2">
    <source>
        <dbReference type="EMBL" id="PVU94434.1"/>
    </source>
</evidence>
<dbReference type="AlphaFoldDB" id="A0A2T9YQA6"/>
<evidence type="ECO:0008006" key="4">
    <source>
        <dbReference type="Google" id="ProtNLM"/>
    </source>
</evidence>
<feature type="region of interest" description="Disordered" evidence="1">
    <location>
        <begin position="396"/>
        <end position="420"/>
    </location>
</feature>
<reference evidence="2 3" key="1">
    <citation type="journal article" date="2018" name="MBio">
        <title>Comparative Genomics Reveals the Core Gene Toolbox for the Fungus-Insect Symbiosis.</title>
        <authorList>
            <person name="Wang Y."/>
            <person name="Stata M."/>
            <person name="Wang W."/>
            <person name="Stajich J.E."/>
            <person name="White M.M."/>
            <person name="Moncalvo J.M."/>
        </authorList>
    </citation>
    <scope>NUCLEOTIDE SEQUENCE [LARGE SCALE GENOMIC DNA]</scope>
    <source>
        <strain evidence="2 3">SWE-8-4</strain>
    </source>
</reference>
<evidence type="ECO:0000256" key="1">
    <source>
        <dbReference type="SAM" id="MobiDB-lite"/>
    </source>
</evidence>
<protein>
    <recommendedName>
        <fullName evidence="4">F-box domain-containing protein</fullName>
    </recommendedName>
</protein>
<accession>A0A2T9YQA6</accession>
<keyword evidence="3" id="KW-1185">Reference proteome</keyword>
<proteinExistence type="predicted"/>
<gene>
    <name evidence="2" type="ORF">BB561_002536</name>
</gene>
<evidence type="ECO:0000313" key="3">
    <source>
        <dbReference type="Proteomes" id="UP000245383"/>
    </source>
</evidence>
<organism evidence="2 3">
    <name type="scientific">Smittium simulii</name>
    <dbReference type="NCBI Taxonomy" id="133385"/>
    <lineage>
        <taxon>Eukaryota</taxon>
        <taxon>Fungi</taxon>
        <taxon>Fungi incertae sedis</taxon>
        <taxon>Zoopagomycota</taxon>
        <taxon>Kickxellomycotina</taxon>
        <taxon>Harpellomycetes</taxon>
        <taxon>Harpellales</taxon>
        <taxon>Legeriomycetaceae</taxon>
        <taxon>Smittium</taxon>
    </lineage>
</organism>
<comment type="caution">
    <text evidence="2">The sequence shown here is derived from an EMBL/GenBank/DDBJ whole genome shotgun (WGS) entry which is preliminary data.</text>
</comment>
<dbReference type="Proteomes" id="UP000245383">
    <property type="component" value="Unassembled WGS sequence"/>
</dbReference>
<name>A0A2T9YQA6_9FUNG</name>
<sequence>MDLLPYIIKCKICAYLKPTSKVLVLDSAQKMPYSDINQALFLSKNWSESALVSKWESCDLLSLSFTQIKHINANYKHYIKRLRISNYNTQSCEKRIISLLLEFTRYGWPNLTNVEIIAANSSKIASTSLHFALKAFPNIKSFTVIDGLEIPGLYSLFLSNNSLLQFHTLVFKNTFDSSTQPQHIQDFFTLIKTQKQLSKLYASKLVIDPAFFQTLSLLSANKLENIELFNCKLADYKNSTDQATFNEYQHYDYNNALHKASNGYFLSSIKQNNRSSATDNISKIKTLKICLANDGSADNSINLYPKLFPSINYLSICYESHLSTNAPSLLLDNFTKHNWRTIKRIDLANICDTLATSVSKVCPSLESLNFKEVCTLADHKHSYSYKNHIVKNNSSTGVTLTEPDKNISQNQHKPLSKISD</sequence>